<dbReference type="InterPro" id="IPR001128">
    <property type="entry name" value="Cyt_P450"/>
</dbReference>
<evidence type="ECO:0000256" key="6">
    <source>
        <dbReference type="RuleBase" id="RU000461"/>
    </source>
</evidence>
<feature type="binding site" description="axial binding residue" evidence="5">
    <location>
        <position position="546"/>
    </location>
    <ligand>
        <name>heme</name>
        <dbReference type="ChEBI" id="CHEBI:30413"/>
    </ligand>
    <ligandPart>
        <name>Fe</name>
        <dbReference type="ChEBI" id="CHEBI:18248"/>
    </ligandPart>
</feature>
<gene>
    <name evidence="8" type="ORF">G7Y89_g4461</name>
</gene>
<keyword evidence="3 5" id="KW-0479">Metal-binding</keyword>
<dbReference type="InterPro" id="IPR050121">
    <property type="entry name" value="Cytochrome_P450_monoxygenase"/>
</dbReference>
<dbReference type="Gene3D" id="1.10.630.10">
    <property type="entry name" value="Cytochrome P450"/>
    <property type="match status" value="1"/>
</dbReference>
<dbReference type="OrthoDB" id="1470350at2759"/>
<comment type="caution">
    <text evidence="8">The sequence shown here is derived from an EMBL/GenBank/DDBJ whole genome shotgun (WGS) entry which is preliminary data.</text>
</comment>
<feature type="signal peptide" evidence="7">
    <location>
        <begin position="1"/>
        <end position="19"/>
    </location>
</feature>
<keyword evidence="9" id="KW-1185">Reference proteome</keyword>
<keyword evidence="6" id="KW-0503">Monooxygenase</keyword>
<feature type="chain" id="PRO_5034765462" description="Cytochrome P450" evidence="7">
    <location>
        <begin position="20"/>
        <end position="637"/>
    </location>
</feature>
<dbReference type="GO" id="GO:0016705">
    <property type="term" value="F:oxidoreductase activity, acting on paired donors, with incorporation or reduction of molecular oxygen"/>
    <property type="evidence" value="ECO:0007669"/>
    <property type="project" value="InterPro"/>
</dbReference>
<keyword evidence="4 5" id="KW-0408">Iron</keyword>
<keyword evidence="7" id="KW-0732">Signal</keyword>
<organism evidence="8 9">
    <name type="scientific">Cudoniella acicularis</name>
    <dbReference type="NCBI Taxonomy" id="354080"/>
    <lineage>
        <taxon>Eukaryota</taxon>
        <taxon>Fungi</taxon>
        <taxon>Dikarya</taxon>
        <taxon>Ascomycota</taxon>
        <taxon>Pezizomycotina</taxon>
        <taxon>Leotiomycetes</taxon>
        <taxon>Helotiales</taxon>
        <taxon>Tricladiaceae</taxon>
        <taxon>Cudoniella</taxon>
    </lineage>
</organism>
<dbReference type="InterPro" id="IPR002401">
    <property type="entry name" value="Cyt_P450_E_grp-I"/>
</dbReference>
<evidence type="ECO:0000313" key="8">
    <source>
        <dbReference type="EMBL" id="KAF4633652.1"/>
    </source>
</evidence>
<evidence type="ECO:0000256" key="2">
    <source>
        <dbReference type="ARBA" id="ARBA00010617"/>
    </source>
</evidence>
<dbReference type="InterPro" id="IPR036396">
    <property type="entry name" value="Cyt_P450_sf"/>
</dbReference>
<dbReference type="Proteomes" id="UP000566819">
    <property type="component" value="Unassembled WGS sequence"/>
</dbReference>
<comment type="cofactor">
    <cofactor evidence="1 5">
        <name>heme</name>
        <dbReference type="ChEBI" id="CHEBI:30413"/>
    </cofactor>
</comment>
<sequence>MSGPVSLLVTFLMLSVAIAINRICLPLIKNIRTAKATGLCFIVVPYYHYNFLTARLMSRTLLRLCNLLCPGPSFTSWRVLVTSAWPLKLQHAPFKALGTDTFLIVAPGGIILNTADADVISQVLARGQDFPKATEIYRSINIYGRNVVSSDGPIWRHHRKITSPAFSERNNHLVWKETLDRTQAMLASFVGADGQFRTVEHIARDTTRLSLEVMGRACLGEKLEWPSNIVGNNRQLGESCSDTVSQSFTSSLEYVALHIVSIMAIKALPEWIIRTILFIPCKKSLEAYDDWGRHMRSMISRKRSEIKTGFVEAAATDLIGQLVRSQDDFVDGKSQRVALTDSEVLGNLFVFIVAGHETSANTIHFALLLLALHPMAQKMAQSELVKIFKGRPIASWSFDQDLPLLLNGMLGAVLNEVLRLISLVLTIPKVVTSPSQSLLVDGNEVQIPGKTLIRLCVPAVHRNPKFWPSGPPTDPGKLLFPLDNLDNDLGEFKPERWLDRSRTRLSTAEKGYGSPAPTPCSSDDNSGLYTPVKGAFIPFSDGQRSCLGRRFAQVEILTALAVILSEYSVELAVDEWASDEEVRKMASDKRREVWSKARQKGEFALQNKLVSIITVQLNGTSIPLRFSKKGHERFYDL</sequence>
<evidence type="ECO:0000256" key="3">
    <source>
        <dbReference type="ARBA" id="ARBA00022723"/>
    </source>
</evidence>
<dbReference type="EMBL" id="JAAMPI010000243">
    <property type="protein sequence ID" value="KAF4633652.1"/>
    <property type="molecule type" value="Genomic_DNA"/>
</dbReference>
<name>A0A8H4RSE5_9HELO</name>
<keyword evidence="6" id="KW-0560">Oxidoreductase</keyword>
<dbReference type="SUPFAM" id="SSF48264">
    <property type="entry name" value="Cytochrome P450"/>
    <property type="match status" value="1"/>
</dbReference>
<dbReference type="PANTHER" id="PTHR24305">
    <property type="entry name" value="CYTOCHROME P450"/>
    <property type="match status" value="1"/>
</dbReference>
<dbReference type="PANTHER" id="PTHR24305:SF166">
    <property type="entry name" value="CYTOCHROME P450 12A4, MITOCHONDRIAL-RELATED"/>
    <property type="match status" value="1"/>
</dbReference>
<dbReference type="GO" id="GO:0005506">
    <property type="term" value="F:iron ion binding"/>
    <property type="evidence" value="ECO:0007669"/>
    <property type="project" value="InterPro"/>
</dbReference>
<evidence type="ECO:0000256" key="4">
    <source>
        <dbReference type="ARBA" id="ARBA00023004"/>
    </source>
</evidence>
<dbReference type="Pfam" id="PF00067">
    <property type="entry name" value="p450"/>
    <property type="match status" value="2"/>
</dbReference>
<dbReference type="AlphaFoldDB" id="A0A8H4RSE5"/>
<evidence type="ECO:0000256" key="5">
    <source>
        <dbReference type="PIRSR" id="PIRSR602401-1"/>
    </source>
</evidence>
<dbReference type="PROSITE" id="PS00086">
    <property type="entry name" value="CYTOCHROME_P450"/>
    <property type="match status" value="1"/>
</dbReference>
<dbReference type="PRINTS" id="PR00463">
    <property type="entry name" value="EP450I"/>
</dbReference>
<dbReference type="GO" id="GO:0004497">
    <property type="term" value="F:monooxygenase activity"/>
    <property type="evidence" value="ECO:0007669"/>
    <property type="project" value="UniProtKB-KW"/>
</dbReference>
<dbReference type="InterPro" id="IPR017972">
    <property type="entry name" value="Cyt_P450_CS"/>
</dbReference>
<proteinExistence type="inferred from homology"/>
<dbReference type="GO" id="GO:0020037">
    <property type="term" value="F:heme binding"/>
    <property type="evidence" value="ECO:0007669"/>
    <property type="project" value="InterPro"/>
</dbReference>
<evidence type="ECO:0000256" key="1">
    <source>
        <dbReference type="ARBA" id="ARBA00001971"/>
    </source>
</evidence>
<evidence type="ECO:0008006" key="10">
    <source>
        <dbReference type="Google" id="ProtNLM"/>
    </source>
</evidence>
<dbReference type="PRINTS" id="PR00385">
    <property type="entry name" value="P450"/>
</dbReference>
<comment type="similarity">
    <text evidence="2 6">Belongs to the cytochrome P450 family.</text>
</comment>
<protein>
    <recommendedName>
        <fullName evidence="10">Cytochrome P450</fullName>
    </recommendedName>
</protein>
<evidence type="ECO:0000256" key="7">
    <source>
        <dbReference type="SAM" id="SignalP"/>
    </source>
</evidence>
<evidence type="ECO:0000313" key="9">
    <source>
        <dbReference type="Proteomes" id="UP000566819"/>
    </source>
</evidence>
<keyword evidence="5 6" id="KW-0349">Heme</keyword>
<reference evidence="8 9" key="1">
    <citation type="submission" date="2020-03" db="EMBL/GenBank/DDBJ databases">
        <title>Draft Genome Sequence of Cudoniella acicularis.</title>
        <authorList>
            <person name="Buettner E."/>
            <person name="Kellner H."/>
        </authorList>
    </citation>
    <scope>NUCLEOTIDE SEQUENCE [LARGE SCALE GENOMIC DNA]</scope>
    <source>
        <strain evidence="8 9">DSM 108380</strain>
    </source>
</reference>
<accession>A0A8H4RSE5</accession>